<dbReference type="PIRSF" id="PIRSF005572">
    <property type="entry name" value="NifS"/>
    <property type="match status" value="1"/>
</dbReference>
<keyword evidence="3 9" id="KW-0808">Transferase</keyword>
<comment type="similarity">
    <text evidence="2">Belongs to the class-V pyridoxal-phosphate-dependent aminotransferase family. NifS/IscS subfamily.</text>
</comment>
<dbReference type="eggNOG" id="KOG1549">
    <property type="taxonomic scope" value="Eukaryota"/>
</dbReference>
<dbReference type="InterPro" id="IPR015424">
    <property type="entry name" value="PyrdxlP-dep_Trfase"/>
</dbReference>
<dbReference type="GO" id="GO:0031071">
    <property type="term" value="F:cysteine desulfurase activity"/>
    <property type="evidence" value="ECO:0007669"/>
    <property type="project" value="UniProtKB-EC"/>
</dbReference>
<dbReference type="EMBL" id="GL983511">
    <property type="protein sequence ID" value="EGR33093.1"/>
    <property type="molecule type" value="Genomic_DNA"/>
</dbReference>
<sequence>MLIKLLKNSFSTLTNQKRPLYLDMQATTPIDFRVLDAMLPYLTIDYGNPHSKTHLYGINADKIIEKSRLQVACLLNAEQDEIIFNSGASESNNAALLGLSQYHFENNTGKNHIITIKTEHKTVLEACKYIEKKYNFKVDYLDVDSNGLISLENLEQKINQYTLVVSVMSLNNEIGVLQDLQKIGLLCEQKNAIFHTDSAQAIGKIDLDKKLNLLPIIHGGGQEKGLRSGTLSPPMVAALGEACSAAQREMQNDNKYIKKLYDRMFRRIFSKIDDVKLNGDPQQRYFGNLNVSFKDVLSSSIMDIIKNSVALSAGAACSDEPSYVLSAIKVPEEYAFGSIRIGVGRFTTFEEVDFLVDILIESVKQCRQNN</sequence>
<dbReference type="Gene3D" id="3.40.640.10">
    <property type="entry name" value="Type I PLP-dependent aspartate aminotransferase-like (Major domain)"/>
    <property type="match status" value="1"/>
</dbReference>
<dbReference type="GO" id="GO:0016226">
    <property type="term" value="P:iron-sulfur cluster assembly"/>
    <property type="evidence" value="ECO:0007669"/>
    <property type="project" value="TreeGrafter"/>
</dbReference>
<keyword evidence="4" id="KW-0479">Metal-binding</keyword>
<evidence type="ECO:0000313" key="10">
    <source>
        <dbReference type="Proteomes" id="UP000008983"/>
    </source>
</evidence>
<keyword evidence="6" id="KW-0408">Iron</keyword>
<dbReference type="EC" id="2.8.1.7" evidence="9"/>
<dbReference type="PANTHER" id="PTHR11601:SF34">
    <property type="entry name" value="CYSTEINE DESULFURASE"/>
    <property type="match status" value="1"/>
</dbReference>
<evidence type="ECO:0000256" key="7">
    <source>
        <dbReference type="ARBA" id="ARBA00023014"/>
    </source>
</evidence>
<dbReference type="SUPFAM" id="SSF53383">
    <property type="entry name" value="PLP-dependent transferases"/>
    <property type="match status" value="1"/>
</dbReference>
<dbReference type="OMA" id="PVEHKAV"/>
<dbReference type="InterPro" id="IPR015422">
    <property type="entry name" value="PyrdxlP-dep_Trfase_small"/>
</dbReference>
<dbReference type="InterPro" id="IPR016454">
    <property type="entry name" value="Cysteine_dSase"/>
</dbReference>
<dbReference type="OrthoDB" id="10250117at2759"/>
<dbReference type="InterPro" id="IPR015421">
    <property type="entry name" value="PyrdxlP-dep_Trfase_major"/>
</dbReference>
<dbReference type="RefSeq" id="XP_004037079.1">
    <property type="nucleotide sequence ID" value="XM_004037031.1"/>
</dbReference>
<organism evidence="9 10">
    <name type="scientific">Ichthyophthirius multifiliis</name>
    <name type="common">White spot disease agent</name>
    <name type="synonym">Ich</name>
    <dbReference type="NCBI Taxonomy" id="5932"/>
    <lineage>
        <taxon>Eukaryota</taxon>
        <taxon>Sar</taxon>
        <taxon>Alveolata</taxon>
        <taxon>Ciliophora</taxon>
        <taxon>Intramacronucleata</taxon>
        <taxon>Oligohymenophorea</taxon>
        <taxon>Hymenostomatida</taxon>
        <taxon>Ophryoglenina</taxon>
        <taxon>Ichthyophthirius</taxon>
    </lineage>
</organism>
<evidence type="ECO:0000313" key="9">
    <source>
        <dbReference type="EMBL" id="EGR33093.1"/>
    </source>
</evidence>
<reference evidence="9 10" key="1">
    <citation type="submission" date="2011-07" db="EMBL/GenBank/DDBJ databases">
        <authorList>
            <person name="Coyne R."/>
            <person name="Brami D."/>
            <person name="Johnson J."/>
            <person name="Hostetler J."/>
            <person name="Hannick L."/>
            <person name="Clark T."/>
            <person name="Cassidy-Hanley D."/>
            <person name="Inman J."/>
        </authorList>
    </citation>
    <scope>NUCLEOTIDE SEQUENCE [LARGE SCALE GENOMIC DNA]</scope>
    <source>
        <strain evidence="9 10">G5</strain>
    </source>
</reference>
<name>G0QNW5_ICHMU</name>
<dbReference type="GO" id="GO:0005739">
    <property type="term" value="C:mitochondrion"/>
    <property type="evidence" value="ECO:0007669"/>
    <property type="project" value="TreeGrafter"/>
</dbReference>
<keyword evidence="5" id="KW-0663">Pyridoxal phosphate</keyword>
<evidence type="ECO:0000256" key="1">
    <source>
        <dbReference type="ARBA" id="ARBA00001933"/>
    </source>
</evidence>
<evidence type="ECO:0000256" key="4">
    <source>
        <dbReference type="ARBA" id="ARBA00022723"/>
    </source>
</evidence>
<dbReference type="GeneID" id="14909264"/>
<accession>G0QNW5</accession>
<dbReference type="AlphaFoldDB" id="G0QNW5"/>
<proteinExistence type="inferred from homology"/>
<dbReference type="InParanoid" id="G0QNW5"/>
<dbReference type="InterPro" id="IPR000192">
    <property type="entry name" value="Aminotrans_V_dom"/>
</dbReference>
<keyword evidence="10" id="KW-1185">Reference proteome</keyword>
<feature type="domain" description="Aminotransferase class V" evidence="8">
    <location>
        <begin position="21"/>
        <end position="208"/>
    </location>
</feature>
<evidence type="ECO:0000256" key="2">
    <source>
        <dbReference type="ARBA" id="ARBA00006490"/>
    </source>
</evidence>
<dbReference type="GO" id="GO:0046872">
    <property type="term" value="F:metal ion binding"/>
    <property type="evidence" value="ECO:0007669"/>
    <property type="project" value="UniProtKB-KW"/>
</dbReference>
<evidence type="ECO:0000259" key="8">
    <source>
        <dbReference type="Pfam" id="PF00266"/>
    </source>
</evidence>
<dbReference type="PANTHER" id="PTHR11601">
    <property type="entry name" value="CYSTEINE DESULFURYLASE FAMILY MEMBER"/>
    <property type="match status" value="1"/>
</dbReference>
<evidence type="ECO:0000256" key="3">
    <source>
        <dbReference type="ARBA" id="ARBA00022679"/>
    </source>
</evidence>
<dbReference type="GO" id="GO:0005829">
    <property type="term" value="C:cytosol"/>
    <property type="evidence" value="ECO:0007669"/>
    <property type="project" value="TreeGrafter"/>
</dbReference>
<gene>
    <name evidence="9" type="ORF">IMG5_061930</name>
</gene>
<dbReference type="STRING" id="857967.G0QNW5"/>
<evidence type="ECO:0000256" key="5">
    <source>
        <dbReference type="ARBA" id="ARBA00022898"/>
    </source>
</evidence>
<dbReference type="Pfam" id="PF00266">
    <property type="entry name" value="Aminotran_5"/>
    <property type="match status" value="2"/>
</dbReference>
<evidence type="ECO:0000256" key="6">
    <source>
        <dbReference type="ARBA" id="ARBA00023004"/>
    </source>
</evidence>
<dbReference type="Gene3D" id="3.90.1150.10">
    <property type="entry name" value="Aspartate Aminotransferase, domain 1"/>
    <property type="match status" value="2"/>
</dbReference>
<protein>
    <submittedName>
        <fullName evidence="9">Nfs1 nitrogen fixation protein 1, putative</fullName>
        <ecNumber evidence="9">2.8.1.7</ecNumber>
    </submittedName>
</protein>
<feature type="domain" description="Aminotransferase class V" evidence="8">
    <location>
        <begin position="223"/>
        <end position="355"/>
    </location>
</feature>
<dbReference type="GO" id="GO:0051536">
    <property type="term" value="F:iron-sulfur cluster binding"/>
    <property type="evidence" value="ECO:0007669"/>
    <property type="project" value="UniProtKB-KW"/>
</dbReference>
<comment type="cofactor">
    <cofactor evidence="1">
        <name>pyridoxal 5'-phosphate</name>
        <dbReference type="ChEBI" id="CHEBI:597326"/>
    </cofactor>
</comment>
<keyword evidence="7" id="KW-0411">Iron-sulfur</keyword>
<dbReference type="Proteomes" id="UP000008983">
    <property type="component" value="Unassembled WGS sequence"/>
</dbReference>